<comment type="caution">
    <text evidence="3">The sequence shown here is derived from an EMBL/GenBank/DDBJ whole genome shotgun (WGS) entry which is preliminary data.</text>
</comment>
<keyword evidence="1" id="KW-0812">Transmembrane</keyword>
<dbReference type="InterPro" id="IPR026870">
    <property type="entry name" value="Zinc_ribbon_dom"/>
</dbReference>
<dbReference type="AlphaFoldDB" id="A0A2M7VKR2"/>
<dbReference type="Pfam" id="PF13240">
    <property type="entry name" value="Zn_Ribbon_1"/>
    <property type="match status" value="1"/>
</dbReference>
<feature type="transmembrane region" description="Helical" evidence="1">
    <location>
        <begin position="91"/>
        <end position="109"/>
    </location>
</feature>
<gene>
    <name evidence="3" type="ORF">COX73_01205</name>
</gene>
<evidence type="ECO:0000313" key="4">
    <source>
        <dbReference type="Proteomes" id="UP000231469"/>
    </source>
</evidence>
<name>A0A2M7VKR2_9BACT</name>
<evidence type="ECO:0000259" key="2">
    <source>
        <dbReference type="Pfam" id="PF13240"/>
    </source>
</evidence>
<keyword evidence="1" id="KW-1133">Transmembrane helix</keyword>
<protein>
    <recommendedName>
        <fullName evidence="2">Zinc-ribbon domain-containing protein</fullName>
    </recommendedName>
</protein>
<sequence length="160" mass="18325">MHCKNCGSSIQETNNFCGNCGKKLIENNIASASTQLYGKKEDSINSVKRGTKIKTMKKIATILYVINFIMQIATIFIVYNATANPEDIKEPPVSILFIILTLLYFKNLFYKNKKTIVIEYDPWYKNKWGWFIVIAIWPVIIFLGSFILSITLKSLISINQ</sequence>
<evidence type="ECO:0000313" key="3">
    <source>
        <dbReference type="EMBL" id="PJA02356.1"/>
    </source>
</evidence>
<feature type="transmembrane region" description="Helical" evidence="1">
    <location>
        <begin position="59"/>
        <end position="79"/>
    </location>
</feature>
<dbReference type="Proteomes" id="UP000231469">
    <property type="component" value="Unassembled WGS sequence"/>
</dbReference>
<accession>A0A2M7VKR2</accession>
<feature type="domain" description="Zinc-ribbon" evidence="2">
    <location>
        <begin position="2"/>
        <end position="24"/>
    </location>
</feature>
<evidence type="ECO:0000256" key="1">
    <source>
        <dbReference type="SAM" id="Phobius"/>
    </source>
</evidence>
<feature type="transmembrane region" description="Helical" evidence="1">
    <location>
        <begin position="130"/>
        <end position="152"/>
    </location>
</feature>
<proteinExistence type="predicted"/>
<dbReference type="EMBL" id="PFPS01000052">
    <property type="protein sequence ID" value="PJA02356.1"/>
    <property type="molecule type" value="Genomic_DNA"/>
</dbReference>
<reference evidence="4" key="1">
    <citation type="submission" date="2017-09" db="EMBL/GenBank/DDBJ databases">
        <title>Depth-based differentiation of microbial function through sediment-hosted aquifers and enrichment of novel symbionts in the deep terrestrial subsurface.</title>
        <authorList>
            <person name="Probst A.J."/>
            <person name="Ladd B."/>
            <person name="Jarett J.K."/>
            <person name="Geller-Mcgrath D.E."/>
            <person name="Sieber C.M.K."/>
            <person name="Emerson J.B."/>
            <person name="Anantharaman K."/>
            <person name="Thomas B.C."/>
            <person name="Malmstrom R."/>
            <person name="Stieglmeier M."/>
            <person name="Klingl A."/>
            <person name="Woyke T."/>
            <person name="Ryan C.M."/>
            <person name="Banfield J.F."/>
        </authorList>
    </citation>
    <scope>NUCLEOTIDE SEQUENCE [LARGE SCALE GENOMIC DNA]</scope>
</reference>
<organism evidence="3 4">
    <name type="scientific">bacterium (Candidatus Gribaldobacteria) CG_4_10_14_0_2_um_filter_36_18</name>
    <dbReference type="NCBI Taxonomy" id="2014264"/>
    <lineage>
        <taxon>Bacteria</taxon>
        <taxon>Candidatus Gribaldobacteria</taxon>
    </lineage>
</organism>
<keyword evidence="1" id="KW-0472">Membrane</keyword>